<dbReference type="InterPro" id="IPR006680">
    <property type="entry name" value="Amidohydro-rel"/>
</dbReference>
<dbReference type="RefSeq" id="WP_206867643.1">
    <property type="nucleotide sequence ID" value="NZ_BMBA01000001.1"/>
</dbReference>
<reference evidence="2 3" key="1">
    <citation type="journal article" date="2021" name="Int. J. Syst. Evol. Microbiol.">
        <title>Clostridium zeae sp. nov., isolated from corn silage.</title>
        <authorList>
            <person name="Kobayashi H."/>
            <person name="Tanizawa Y."/>
            <person name="Yagura M."/>
            <person name="Sakamoto M."/>
            <person name="Ohkuma M."/>
            <person name="Tohno M."/>
        </authorList>
    </citation>
    <scope>NUCLEOTIDE SEQUENCE [LARGE SCALE GENOMIC DNA]</scope>
    <source>
        <strain evidence="2 3">CSC2</strain>
    </source>
</reference>
<name>A0ABQ1E4F2_9CLOT</name>
<dbReference type="SUPFAM" id="SSF51556">
    <property type="entry name" value="Metallo-dependent hydrolases"/>
    <property type="match status" value="1"/>
</dbReference>
<evidence type="ECO:0000313" key="2">
    <source>
        <dbReference type="EMBL" id="GFZ29608.1"/>
    </source>
</evidence>
<dbReference type="Proteomes" id="UP000663802">
    <property type="component" value="Unassembled WGS sequence"/>
</dbReference>
<sequence length="269" mass="30999">MIIDIHAHAAGDYSTVDSIKNMASKYNVEKIVLCTSPKNMQNLKEPPSMPFKQKPDSIYMMNRMNRMAYNHFFKDNGDGNRFVWNLKNQLPEVVIQFLWVNPLDTGHMNNLENNIRTYQPKGIKLHQAWSPFKIDGVEFKNLVDIASFNKLPIFIHLYSKKEVLKLVHFIRGNPNAVFIIGHMTGTDIFSESGVNLKNVYFDTSSSKRIQSSDIKQAIDIFGYEHIVFGTDTPYASIDEQIERIEQLKLSDNIKEHIYSLNAKRILALD</sequence>
<evidence type="ECO:0000313" key="3">
    <source>
        <dbReference type="Proteomes" id="UP000663802"/>
    </source>
</evidence>
<gene>
    <name evidence="2" type="ORF">CSC2_01340</name>
</gene>
<feature type="domain" description="Amidohydrolase-related" evidence="1">
    <location>
        <begin position="3"/>
        <end position="267"/>
    </location>
</feature>
<accession>A0ABQ1E4F2</accession>
<dbReference type="Pfam" id="PF04909">
    <property type="entry name" value="Amidohydro_2"/>
    <property type="match status" value="1"/>
</dbReference>
<dbReference type="InterPro" id="IPR018247">
    <property type="entry name" value="EF_Hand_1_Ca_BS"/>
</dbReference>
<evidence type="ECO:0000259" key="1">
    <source>
        <dbReference type="Pfam" id="PF04909"/>
    </source>
</evidence>
<comment type="caution">
    <text evidence="2">The sequence shown here is derived from an EMBL/GenBank/DDBJ whole genome shotgun (WGS) entry which is preliminary data.</text>
</comment>
<dbReference type="Gene3D" id="3.20.20.140">
    <property type="entry name" value="Metal-dependent hydrolases"/>
    <property type="match status" value="1"/>
</dbReference>
<dbReference type="EMBL" id="BMBA01000001">
    <property type="protein sequence ID" value="GFZ29608.1"/>
    <property type="molecule type" value="Genomic_DNA"/>
</dbReference>
<proteinExistence type="predicted"/>
<organism evidence="2 3">
    <name type="scientific">Clostridium zeae</name>
    <dbReference type="NCBI Taxonomy" id="2759022"/>
    <lineage>
        <taxon>Bacteria</taxon>
        <taxon>Bacillati</taxon>
        <taxon>Bacillota</taxon>
        <taxon>Clostridia</taxon>
        <taxon>Eubacteriales</taxon>
        <taxon>Clostridiaceae</taxon>
        <taxon>Clostridium</taxon>
    </lineage>
</organism>
<dbReference type="InterPro" id="IPR032466">
    <property type="entry name" value="Metal_Hydrolase"/>
</dbReference>
<keyword evidence="3" id="KW-1185">Reference proteome</keyword>
<dbReference type="PROSITE" id="PS00018">
    <property type="entry name" value="EF_HAND_1"/>
    <property type="match status" value="1"/>
</dbReference>
<protein>
    <recommendedName>
        <fullName evidence="1">Amidohydrolase-related domain-containing protein</fullName>
    </recommendedName>
</protein>